<feature type="transmembrane region" description="Helical" evidence="1">
    <location>
        <begin position="39"/>
        <end position="56"/>
    </location>
</feature>
<proteinExistence type="predicted"/>
<evidence type="ECO:0000256" key="1">
    <source>
        <dbReference type="SAM" id="Phobius"/>
    </source>
</evidence>
<organism evidence="2 3">
    <name type="scientific">Geobacillus icigianus</name>
    <dbReference type="NCBI Taxonomy" id="1430331"/>
    <lineage>
        <taxon>Bacteria</taxon>
        <taxon>Bacillati</taxon>
        <taxon>Bacillota</taxon>
        <taxon>Bacilli</taxon>
        <taxon>Bacillales</taxon>
        <taxon>Anoxybacillaceae</taxon>
        <taxon>Geobacillus</taxon>
    </lineage>
</organism>
<keyword evidence="3" id="KW-1185">Reference proteome</keyword>
<reference evidence="2 3" key="1">
    <citation type="journal article" date="2014" name="Genome Announc.">
        <title>Draft Genome Sequence of Geobacillus icigianus Strain G1w1T Isolated from Hot Springs in the Valley of Geysers, Kamchatka (Russian Federation).</title>
        <authorList>
            <person name="Bryanskaya A.V."/>
            <person name="Rozanov A.S."/>
            <person name="Logacheva M.D."/>
            <person name="Kotenko A.V."/>
            <person name="Peltek S.E."/>
        </authorList>
    </citation>
    <scope>NUCLEOTIDE SEQUENCE [LARGE SCALE GENOMIC DNA]</scope>
    <source>
        <strain evidence="2 3">G1w1</strain>
    </source>
</reference>
<dbReference type="RefSeq" id="WP_144976295.1">
    <property type="nucleotide sequence ID" value="NZ_JPYA02000002.1"/>
</dbReference>
<keyword evidence="1" id="KW-0472">Membrane</keyword>
<dbReference type="EMBL" id="JPYA02000002">
    <property type="protein sequence ID" value="MEB3751121.1"/>
    <property type="molecule type" value="Genomic_DNA"/>
</dbReference>
<name>A0ABU6BGU0_9BACL</name>
<protein>
    <recommendedName>
        <fullName evidence="4">Permease</fullName>
    </recommendedName>
</protein>
<sequence>MGRFRKKDYIISFLFLLLSFVISITPVNGIIVPIIKSFFAALIGAVLLGTITNLIFPKKSRPTVEKKKL</sequence>
<evidence type="ECO:0000313" key="2">
    <source>
        <dbReference type="EMBL" id="MEB3751121.1"/>
    </source>
</evidence>
<accession>A0ABU6BGU0</accession>
<comment type="caution">
    <text evidence="2">The sequence shown here is derived from an EMBL/GenBank/DDBJ whole genome shotgun (WGS) entry which is preliminary data.</text>
</comment>
<gene>
    <name evidence="2" type="ORF">EP10_001962</name>
</gene>
<keyword evidence="1" id="KW-1133">Transmembrane helix</keyword>
<evidence type="ECO:0000313" key="3">
    <source>
        <dbReference type="Proteomes" id="UP000029267"/>
    </source>
</evidence>
<keyword evidence="1" id="KW-0812">Transmembrane</keyword>
<evidence type="ECO:0008006" key="4">
    <source>
        <dbReference type="Google" id="ProtNLM"/>
    </source>
</evidence>
<dbReference type="Proteomes" id="UP000029267">
    <property type="component" value="Unassembled WGS sequence"/>
</dbReference>